<feature type="domain" description="Cyclic nucleotide-gated channel C-terminal leucine zipper" evidence="2">
    <location>
        <begin position="1"/>
        <end position="55"/>
    </location>
</feature>
<name>A0A3P7HDH0_TOXCA</name>
<evidence type="ECO:0000313" key="3">
    <source>
        <dbReference type="EMBL" id="VDM50647.1"/>
    </source>
</evidence>
<evidence type="ECO:0000256" key="1">
    <source>
        <dbReference type="SAM" id="Coils"/>
    </source>
</evidence>
<keyword evidence="1" id="KW-0175">Coiled coil</keyword>
<feature type="coiled-coil region" evidence="1">
    <location>
        <begin position="10"/>
        <end position="55"/>
    </location>
</feature>
<dbReference type="EMBL" id="UYWY01026737">
    <property type="protein sequence ID" value="VDM50647.1"/>
    <property type="molecule type" value="Genomic_DNA"/>
</dbReference>
<proteinExistence type="predicted"/>
<dbReference type="Gene3D" id="1.20.5.300">
    <property type="match status" value="1"/>
</dbReference>
<evidence type="ECO:0000259" key="2">
    <source>
        <dbReference type="Pfam" id="PF16526"/>
    </source>
</evidence>
<dbReference type="Pfam" id="PF16526">
    <property type="entry name" value="CLZ"/>
    <property type="match status" value="1"/>
</dbReference>
<organism evidence="3">
    <name type="scientific">Toxocara canis</name>
    <name type="common">Canine roundworm</name>
    <dbReference type="NCBI Taxonomy" id="6265"/>
    <lineage>
        <taxon>Eukaryota</taxon>
        <taxon>Metazoa</taxon>
        <taxon>Ecdysozoa</taxon>
        <taxon>Nematoda</taxon>
        <taxon>Chromadorea</taxon>
        <taxon>Rhabditida</taxon>
        <taxon>Spirurina</taxon>
        <taxon>Ascaridomorpha</taxon>
        <taxon>Ascaridoidea</taxon>
        <taxon>Toxocaridae</taxon>
        <taxon>Toxocara</taxon>
    </lineage>
</organism>
<gene>
    <name evidence="3" type="ORF">TCNE_LOCUS19326</name>
</gene>
<protein>
    <recommendedName>
        <fullName evidence="2">Cyclic nucleotide-gated channel C-terminal leucine zipper domain-containing protein</fullName>
    </recommendedName>
</protein>
<sequence>MLDENAPEEQMTAEELAENLQNSLKNVQIRMARFVAEFTSTKSKLLKRIEFLESQLNRYQVPSAELPTTSEEPVPDEK</sequence>
<accession>A0A3P7HDH0</accession>
<dbReference type="InterPro" id="IPR032406">
    <property type="entry name" value="CLZ_dom"/>
</dbReference>
<dbReference type="AlphaFoldDB" id="A0A3P7HDH0"/>
<reference evidence="3" key="1">
    <citation type="submission" date="2018-11" db="EMBL/GenBank/DDBJ databases">
        <authorList>
            <consortium name="Pathogen Informatics"/>
        </authorList>
    </citation>
    <scope>NUCLEOTIDE SEQUENCE [LARGE SCALE GENOMIC DNA]</scope>
</reference>